<keyword evidence="1" id="KW-0812">Transmembrane</keyword>
<evidence type="ECO:0000313" key="3">
    <source>
        <dbReference type="Proteomes" id="UP000887565"/>
    </source>
</evidence>
<evidence type="ECO:0000313" key="4">
    <source>
        <dbReference type="WBParaSite" id="nRc.2.0.1.t47487-RA"/>
    </source>
</evidence>
<dbReference type="GO" id="GO:0016286">
    <property type="term" value="F:small conductance calcium-activated potassium channel activity"/>
    <property type="evidence" value="ECO:0007669"/>
    <property type="project" value="InterPro"/>
</dbReference>
<accession>A0A915L9I7</accession>
<dbReference type="AlphaFoldDB" id="A0A915L9I7"/>
<proteinExistence type="predicted"/>
<dbReference type="Pfam" id="PF03530">
    <property type="entry name" value="SK_channel"/>
    <property type="match status" value="1"/>
</dbReference>
<dbReference type="PANTHER" id="PTHR10153">
    <property type="entry name" value="SMALL CONDUCTANCE CALCIUM-ACTIVATED POTASSIUM CHANNEL"/>
    <property type="match status" value="1"/>
</dbReference>
<reference evidence="4" key="1">
    <citation type="submission" date="2022-11" db="UniProtKB">
        <authorList>
            <consortium name="WormBaseParasite"/>
        </authorList>
    </citation>
    <scope>IDENTIFICATION</scope>
</reference>
<dbReference type="SUPFAM" id="SSF81324">
    <property type="entry name" value="Voltage-gated potassium channels"/>
    <property type="match status" value="1"/>
</dbReference>
<keyword evidence="1" id="KW-1133">Transmembrane helix</keyword>
<dbReference type="InterPro" id="IPR015449">
    <property type="entry name" value="K_chnl_Ca-activ_SK"/>
</dbReference>
<keyword evidence="1" id="KW-0472">Membrane</keyword>
<feature type="transmembrane region" description="Helical" evidence="1">
    <location>
        <begin position="131"/>
        <end position="150"/>
    </location>
</feature>
<organism evidence="3 4">
    <name type="scientific">Romanomermis culicivorax</name>
    <name type="common">Nematode worm</name>
    <dbReference type="NCBI Taxonomy" id="13658"/>
    <lineage>
        <taxon>Eukaryota</taxon>
        <taxon>Metazoa</taxon>
        <taxon>Ecdysozoa</taxon>
        <taxon>Nematoda</taxon>
        <taxon>Enoplea</taxon>
        <taxon>Dorylaimia</taxon>
        <taxon>Mermithida</taxon>
        <taxon>Mermithoidea</taxon>
        <taxon>Mermithidae</taxon>
        <taxon>Romanomermis</taxon>
    </lineage>
</organism>
<dbReference type="GO" id="GO:0016020">
    <property type="term" value="C:membrane"/>
    <property type="evidence" value="ECO:0007669"/>
    <property type="project" value="InterPro"/>
</dbReference>
<dbReference type="InterPro" id="IPR013099">
    <property type="entry name" value="K_chnl_dom"/>
</dbReference>
<name>A0A915L9I7_ROMCU</name>
<keyword evidence="3" id="KW-1185">Reference proteome</keyword>
<feature type="domain" description="Potassium channel" evidence="2">
    <location>
        <begin position="138"/>
        <end position="199"/>
    </location>
</feature>
<dbReference type="WBParaSite" id="nRc.2.0.1.t47487-RA">
    <property type="protein sequence ID" value="nRc.2.0.1.t47487-RA"/>
    <property type="gene ID" value="nRc.2.0.1.g47487"/>
</dbReference>
<evidence type="ECO:0000259" key="2">
    <source>
        <dbReference type="Pfam" id="PF07885"/>
    </source>
</evidence>
<dbReference type="Pfam" id="PF07885">
    <property type="entry name" value="Ion_trans_2"/>
    <property type="match status" value="1"/>
</dbReference>
<evidence type="ECO:0000256" key="1">
    <source>
        <dbReference type="SAM" id="Phobius"/>
    </source>
</evidence>
<dbReference type="Gene3D" id="1.10.287.70">
    <property type="match status" value="1"/>
</dbReference>
<dbReference type="OMA" id="CERTHMG"/>
<protein>
    <submittedName>
        <fullName evidence="4">Potassium channel domain-containing protein</fullName>
    </submittedName>
</protein>
<dbReference type="Proteomes" id="UP000887565">
    <property type="component" value="Unplaced"/>
</dbReference>
<sequence length="207" mass="24092">MSLIAWYHIIEIQITIIDSGACDWQVTVTSQRIVQLSIELLVCSISPFPNHIDITWLVFFDQNHRQVRNVVVPLDSLLILPMFLRCYLFCRFMALRSRQFQDAATRSIASLNRVAVDFKFVLKTMMFEHPLRVLCTFTLTFWIVTAWIFMHCERQSAIKEDNAYLNSIWFIMITFKSIGYGDIVPNTYCGRVLAITAGIVVFEQHNN</sequence>